<dbReference type="EMBL" id="NWTC01000028">
    <property type="protein sequence ID" value="PDT44758.1"/>
    <property type="molecule type" value="Genomic_DNA"/>
</dbReference>
<organism evidence="1 2">
    <name type="scientific">Rhizobium fredii</name>
    <name type="common">Sinorhizobium fredii</name>
    <dbReference type="NCBI Taxonomy" id="380"/>
    <lineage>
        <taxon>Bacteria</taxon>
        <taxon>Pseudomonadati</taxon>
        <taxon>Pseudomonadota</taxon>
        <taxon>Alphaproteobacteria</taxon>
        <taxon>Hyphomicrobiales</taxon>
        <taxon>Rhizobiaceae</taxon>
        <taxon>Sinorhizobium/Ensifer group</taxon>
        <taxon>Sinorhizobium</taxon>
    </lineage>
</organism>
<evidence type="ECO:0000313" key="1">
    <source>
        <dbReference type="EMBL" id="PDT44758.1"/>
    </source>
</evidence>
<protein>
    <submittedName>
        <fullName evidence="1">Uncharacterized protein</fullName>
    </submittedName>
</protein>
<comment type="caution">
    <text evidence="1">The sequence shown here is derived from an EMBL/GenBank/DDBJ whole genome shotgun (WGS) entry which is preliminary data.</text>
</comment>
<accession>A0A2A6LQW1</accession>
<dbReference type="AlphaFoldDB" id="A0A2A6LQW1"/>
<dbReference type="Proteomes" id="UP000220353">
    <property type="component" value="Unassembled WGS sequence"/>
</dbReference>
<proteinExistence type="predicted"/>
<gene>
    <name evidence="1" type="ORF">CO661_27105</name>
</gene>
<sequence length="134" mass="14513">MKACGRECARNEASRSWFGTCSFASLPDQAVPACSLGSGEIPMAHGTKQKLMKASDIPAFVNEVIEAGCDICAVGHEKYVIGDTDLSRGAYGKMRQRLGRIEEAYGDRDFLKLEIVAYLRSIGRYVDVGADGSE</sequence>
<reference evidence="1 2" key="1">
    <citation type="submission" date="2017-09" db="EMBL/GenBank/DDBJ databases">
        <title>Comparative genomics of rhizobia isolated from Phaseolus vulgaris in China.</title>
        <authorList>
            <person name="Tong W."/>
        </authorList>
    </citation>
    <scope>NUCLEOTIDE SEQUENCE [LARGE SCALE GENOMIC DNA]</scope>
    <source>
        <strain evidence="1 2">PCH1</strain>
    </source>
</reference>
<name>A0A2A6LQW1_RHIFR</name>
<evidence type="ECO:0000313" key="2">
    <source>
        <dbReference type="Proteomes" id="UP000220353"/>
    </source>
</evidence>